<keyword evidence="4" id="KW-1185">Reference proteome</keyword>
<sequence>MHGELIKRLVALSSQSGILTNQLSLWEENINSSVILGGHDNAQTPPAVLWEYFSDIIGEACDKIDFEYLSRESREVFERLVLQHVHTVIHEIQEQKGIIDMQILYKEDCDLKIVRTSLIQSLNRINPRDIKFSNILLADRARGILDKMQLADDMRALKQENDWLRNRLIEINAENDELKKLLDDQQMQIHSIQINAENEKLRNQLGEQQMQINSMQSSFEKTLEAALLRCKEDLQAQVQDMLHNSLKQFNLSTSQDPLLFELGLLEKSLEYDEPKQEQANEEDRQQLNMEPVQNLEQEEHNEEGNQEVLFLE</sequence>
<comment type="caution">
    <text evidence="3">The sequence shown here is derived from an EMBL/GenBank/DDBJ whole genome shotgun (WGS) entry which is preliminary data.</text>
</comment>
<dbReference type="Proteomes" id="UP000785679">
    <property type="component" value="Unassembled WGS sequence"/>
</dbReference>
<gene>
    <name evidence="3" type="ORF">FGO68_gene14476</name>
</gene>
<protein>
    <submittedName>
        <fullName evidence="3">Uncharacterized protein</fullName>
    </submittedName>
</protein>
<dbReference type="AlphaFoldDB" id="A0A8J8NNS5"/>
<organism evidence="3 4">
    <name type="scientific">Halteria grandinella</name>
    <dbReference type="NCBI Taxonomy" id="5974"/>
    <lineage>
        <taxon>Eukaryota</taxon>
        <taxon>Sar</taxon>
        <taxon>Alveolata</taxon>
        <taxon>Ciliophora</taxon>
        <taxon>Intramacronucleata</taxon>
        <taxon>Spirotrichea</taxon>
        <taxon>Stichotrichia</taxon>
        <taxon>Sporadotrichida</taxon>
        <taxon>Halteriidae</taxon>
        <taxon>Halteria</taxon>
    </lineage>
</organism>
<evidence type="ECO:0000313" key="4">
    <source>
        <dbReference type="Proteomes" id="UP000785679"/>
    </source>
</evidence>
<feature type="compositionally biased region" description="Basic and acidic residues" evidence="2">
    <location>
        <begin position="272"/>
        <end position="285"/>
    </location>
</feature>
<proteinExistence type="predicted"/>
<evidence type="ECO:0000256" key="2">
    <source>
        <dbReference type="SAM" id="MobiDB-lite"/>
    </source>
</evidence>
<evidence type="ECO:0000313" key="3">
    <source>
        <dbReference type="EMBL" id="TNV77634.1"/>
    </source>
</evidence>
<evidence type="ECO:0000256" key="1">
    <source>
        <dbReference type="SAM" id="Coils"/>
    </source>
</evidence>
<name>A0A8J8NNS5_HALGN</name>
<accession>A0A8J8NNS5</accession>
<reference evidence="3" key="1">
    <citation type="submission" date="2019-06" db="EMBL/GenBank/DDBJ databases">
        <authorList>
            <person name="Zheng W."/>
        </authorList>
    </citation>
    <scope>NUCLEOTIDE SEQUENCE</scope>
    <source>
        <strain evidence="3">QDHG01</strain>
    </source>
</reference>
<feature type="coiled-coil region" evidence="1">
    <location>
        <begin position="147"/>
        <end position="218"/>
    </location>
</feature>
<feature type="region of interest" description="Disordered" evidence="2">
    <location>
        <begin position="272"/>
        <end position="312"/>
    </location>
</feature>
<keyword evidence="1" id="KW-0175">Coiled coil</keyword>
<dbReference type="EMBL" id="RRYP01011587">
    <property type="protein sequence ID" value="TNV77634.1"/>
    <property type="molecule type" value="Genomic_DNA"/>
</dbReference>